<reference evidence="1" key="1">
    <citation type="submission" date="2021-07" db="EMBL/GenBank/DDBJ databases">
        <authorList>
            <person name="Catto M.A."/>
            <person name="Jacobson A."/>
            <person name="Kennedy G."/>
            <person name="Labadie P."/>
            <person name="Hunt B.G."/>
            <person name="Srinivasan R."/>
        </authorList>
    </citation>
    <scope>NUCLEOTIDE SEQUENCE</scope>
    <source>
        <strain evidence="1">PL_HMW_Pooled</strain>
        <tissue evidence="1">Head</tissue>
    </source>
</reference>
<dbReference type="EMBL" id="JAHWGI010000399">
    <property type="protein sequence ID" value="KAK3915050.1"/>
    <property type="molecule type" value="Genomic_DNA"/>
</dbReference>
<dbReference type="Proteomes" id="UP001219518">
    <property type="component" value="Unassembled WGS sequence"/>
</dbReference>
<keyword evidence="2" id="KW-1185">Reference proteome</keyword>
<evidence type="ECO:0000313" key="1">
    <source>
        <dbReference type="EMBL" id="KAK3915050.1"/>
    </source>
</evidence>
<evidence type="ECO:0000313" key="2">
    <source>
        <dbReference type="Proteomes" id="UP001219518"/>
    </source>
</evidence>
<reference evidence="1" key="2">
    <citation type="journal article" date="2023" name="BMC Genomics">
        <title>Pest status, molecular evolution, and epigenetic factors derived from the genome assembly of Frankliniella fusca, a thysanopteran phytovirus vector.</title>
        <authorList>
            <person name="Catto M.A."/>
            <person name="Labadie P.E."/>
            <person name="Jacobson A.L."/>
            <person name="Kennedy G.G."/>
            <person name="Srinivasan R."/>
            <person name="Hunt B.G."/>
        </authorList>
    </citation>
    <scope>NUCLEOTIDE SEQUENCE</scope>
    <source>
        <strain evidence="1">PL_HMW_Pooled</strain>
    </source>
</reference>
<proteinExistence type="predicted"/>
<comment type="caution">
    <text evidence="1">The sequence shown here is derived from an EMBL/GenBank/DDBJ whole genome shotgun (WGS) entry which is preliminary data.</text>
</comment>
<protein>
    <submittedName>
        <fullName evidence="1">Kinetochore protein spc7</fullName>
    </submittedName>
</protein>
<dbReference type="AlphaFoldDB" id="A0AAE1LD45"/>
<accession>A0AAE1LD45</accession>
<sequence length="799" mass="92002">MQLFENIEESDTGPRYLEVNEYFEKYPILKAANGSMLLCQDFAELYPGRENCLLALWENHRSLIISVLEEETPSHDKITLELLKAANEVEGDKQDTLLLALLPNLCMRKGRGNTAKKVPPIPVIRKSFLLHVKVPGDISREVRNNCSSLKEQNLKFKPILIAVGPTFSEISAWYVQIEETRYLFKTALAALDTCMKAFFALDIGYPSTSYGVWLFIQQYFFKIHLRSDESHPRENFNNHEGDNDNEIDNVEFEINPEHNFQNLHEHVNEPVDNEISVPDFKLALYKSSLALSAKLYSVPSINRSRVQSILDICSDFSCSAHLEVLETKVNCGLWKNIEDTYFQGRLVFPIVLYFDDAEPKNQTGSHSGDHSLGLLYYFIPCIPQHLLSLLENLFVAAVFLTNDKKRQNAETFRTVIDALKDLEREGIEINVGTETHRLFFAVVLIIGDNKGVNGITGFVESFSANFYCRICKQHRDESRIQTLENDNLLRNPDSYQEDVLLNDYSLTGIKSECVWNELVSYHCSVSCCLDLMHDYFEGVCHYDLAVVLKYVIERQFMSLETLNERVQYFNYGFDSGNKVTKITVEHLRKEKFKMSSSEMYFFVRHFGLMIGDLVPEGDVVWMLYILLSEIMDIVLSPTVRREAIPYLTTLISEHHQVYLNVPGKLLKPKFHFMTHTGRIMQQVGPLVHLWCMRLEGKHRPVVKAPANSHSCRKNMPLSTAMRYSFSLAARFLGIEVKPTVVFHFKSFVLREVDDFNNFQFIVPNNYYDASCVEMVTICGTMYRKNIVLAIGYDEDYPCF</sequence>
<organism evidence="1 2">
    <name type="scientific">Frankliniella fusca</name>
    <dbReference type="NCBI Taxonomy" id="407009"/>
    <lineage>
        <taxon>Eukaryota</taxon>
        <taxon>Metazoa</taxon>
        <taxon>Ecdysozoa</taxon>
        <taxon>Arthropoda</taxon>
        <taxon>Hexapoda</taxon>
        <taxon>Insecta</taxon>
        <taxon>Pterygota</taxon>
        <taxon>Neoptera</taxon>
        <taxon>Paraneoptera</taxon>
        <taxon>Thysanoptera</taxon>
        <taxon>Terebrantia</taxon>
        <taxon>Thripoidea</taxon>
        <taxon>Thripidae</taxon>
        <taxon>Frankliniella</taxon>
    </lineage>
</organism>
<gene>
    <name evidence="1" type="ORF">KUF71_024327</name>
</gene>
<name>A0AAE1LD45_9NEOP</name>